<evidence type="ECO:0000313" key="3">
    <source>
        <dbReference type="EMBL" id="JAN67052.1"/>
    </source>
</evidence>
<protein>
    <submittedName>
        <fullName evidence="3">28S ribosomal protein S28, mitochondrial</fullName>
    </submittedName>
</protein>
<dbReference type="Pfam" id="PF10246">
    <property type="entry name" value="MRP-S35"/>
    <property type="match status" value="1"/>
</dbReference>
<evidence type="ECO:0000256" key="1">
    <source>
        <dbReference type="SAM" id="MobiDB-lite"/>
    </source>
</evidence>
<accession>A0A0P6GWT6</accession>
<keyword evidence="3" id="KW-0689">Ribosomal protein</keyword>
<keyword evidence="3" id="KW-0687">Ribonucleoprotein</keyword>
<reference evidence="3" key="1">
    <citation type="submission" date="2015-10" db="EMBL/GenBank/DDBJ databases">
        <title>EvidentialGene: Evidence-directed Construction of Complete mRNA Transcriptomes without Genomes.</title>
        <authorList>
            <person name="Gilbert D.G."/>
        </authorList>
    </citation>
    <scope>NUCLEOTIDE SEQUENCE</scope>
</reference>
<feature type="region of interest" description="Disordered" evidence="1">
    <location>
        <begin position="47"/>
        <end position="69"/>
    </location>
</feature>
<sequence length="200" mass="22667">MKKPLNLWLGMFILRQTTFSAGRSPIFRCFRNISDIVGSQTNKQISRSYSDVSGQPKSKSEIDNNKSVSGVENKTMSGFGKAFEKFSLLTRKPLDEPDIKFATLLRHSKFMQLGDPQGKVVEGKIIRVVGNDLYIDFGGKFECVCQKPLKNERDYVRGSRVRLRLQRLELSTKFLGATKEITLREADALLVGIVRTPFRT</sequence>
<dbReference type="GO" id="GO:0005763">
    <property type="term" value="C:mitochondrial small ribosomal subunit"/>
    <property type="evidence" value="ECO:0007669"/>
    <property type="project" value="TreeGrafter"/>
</dbReference>
<dbReference type="PANTHER" id="PTHR13447">
    <property type="entry name" value="MITOCHONDRIAL 28S RIBOSOMAL PROTEIN S28"/>
    <property type="match status" value="1"/>
</dbReference>
<dbReference type="InterPro" id="IPR019375">
    <property type="entry name" value="Ribosomal_bS1m"/>
</dbReference>
<feature type="signal peptide" evidence="2">
    <location>
        <begin position="1"/>
        <end position="20"/>
    </location>
</feature>
<name>A0A0P6GWT6_9CRUS</name>
<keyword evidence="2" id="KW-0732">Signal</keyword>
<dbReference type="OrthoDB" id="6020229at2759"/>
<dbReference type="AlphaFoldDB" id="A0A0P6GWT6"/>
<organism evidence="3">
    <name type="scientific">Daphnia magna</name>
    <dbReference type="NCBI Taxonomy" id="35525"/>
    <lineage>
        <taxon>Eukaryota</taxon>
        <taxon>Metazoa</taxon>
        <taxon>Ecdysozoa</taxon>
        <taxon>Arthropoda</taxon>
        <taxon>Crustacea</taxon>
        <taxon>Branchiopoda</taxon>
        <taxon>Diplostraca</taxon>
        <taxon>Cladocera</taxon>
        <taxon>Anomopoda</taxon>
        <taxon>Daphniidae</taxon>
        <taxon>Daphnia</taxon>
    </lineage>
</organism>
<proteinExistence type="predicted"/>
<feature type="chain" id="PRO_5013463432" evidence="2">
    <location>
        <begin position="21"/>
        <end position="200"/>
    </location>
</feature>
<dbReference type="EMBL" id="GDIQ01027685">
    <property type="protein sequence ID" value="JAN67052.1"/>
    <property type="molecule type" value="Transcribed_RNA"/>
</dbReference>
<feature type="compositionally biased region" description="Polar residues" evidence="1">
    <location>
        <begin position="47"/>
        <end position="57"/>
    </location>
</feature>
<evidence type="ECO:0000256" key="2">
    <source>
        <dbReference type="SAM" id="SignalP"/>
    </source>
</evidence>
<dbReference type="PANTHER" id="PTHR13447:SF2">
    <property type="entry name" value="SMALL RIBOSOMAL SUBUNIT PROTEIN BS1M"/>
    <property type="match status" value="1"/>
</dbReference>